<evidence type="ECO:0000256" key="1">
    <source>
        <dbReference type="ARBA" id="ARBA00001974"/>
    </source>
</evidence>
<dbReference type="PANTHER" id="PTHR42973:SF39">
    <property type="entry name" value="FAD-BINDING PCMH-TYPE DOMAIN-CONTAINING PROTEIN"/>
    <property type="match status" value="1"/>
</dbReference>
<dbReference type="InterPro" id="IPR016169">
    <property type="entry name" value="FAD-bd_PCMH_sub2"/>
</dbReference>
<dbReference type="Gene3D" id="3.40.462.20">
    <property type="match status" value="1"/>
</dbReference>
<evidence type="ECO:0000256" key="4">
    <source>
        <dbReference type="ARBA" id="ARBA00022827"/>
    </source>
</evidence>
<dbReference type="Pfam" id="PF08031">
    <property type="entry name" value="BBE"/>
    <property type="match status" value="1"/>
</dbReference>
<dbReference type="Gene3D" id="3.30.465.10">
    <property type="match status" value="1"/>
</dbReference>
<reference evidence="7 8" key="1">
    <citation type="submission" date="2024-06" db="EMBL/GenBank/DDBJ databases">
        <title>The Natural Products Discovery Center: Release of the First 8490 Sequenced Strains for Exploring Actinobacteria Biosynthetic Diversity.</title>
        <authorList>
            <person name="Kalkreuter E."/>
            <person name="Kautsar S.A."/>
            <person name="Yang D."/>
            <person name="Bader C.D."/>
            <person name="Teijaro C.N."/>
            <person name="Fluegel L."/>
            <person name="Davis C.M."/>
            <person name="Simpson J.R."/>
            <person name="Lauterbach L."/>
            <person name="Steele A.D."/>
            <person name="Gui C."/>
            <person name="Meng S."/>
            <person name="Li G."/>
            <person name="Viehrig K."/>
            <person name="Ye F."/>
            <person name="Su P."/>
            <person name="Kiefer A.F."/>
            <person name="Nichols A."/>
            <person name="Cepeda A.J."/>
            <person name="Yan W."/>
            <person name="Fan B."/>
            <person name="Jiang Y."/>
            <person name="Adhikari A."/>
            <person name="Zheng C.-J."/>
            <person name="Schuster L."/>
            <person name="Cowan T.M."/>
            <person name="Smanski M.J."/>
            <person name="Chevrette M.G."/>
            <person name="De Carvalho L.P.S."/>
            <person name="Shen B."/>
        </authorList>
    </citation>
    <scope>NUCLEOTIDE SEQUENCE [LARGE SCALE GENOMIC DNA]</scope>
    <source>
        <strain evidence="7 8">NPDC048946</strain>
    </source>
</reference>
<organism evidence="7 8">
    <name type="scientific">Streptodolium elevatio</name>
    <dbReference type="NCBI Taxonomy" id="3157996"/>
    <lineage>
        <taxon>Bacteria</taxon>
        <taxon>Bacillati</taxon>
        <taxon>Actinomycetota</taxon>
        <taxon>Actinomycetes</taxon>
        <taxon>Kitasatosporales</taxon>
        <taxon>Streptomycetaceae</taxon>
        <taxon>Streptodolium</taxon>
    </lineage>
</organism>
<comment type="caution">
    <text evidence="7">The sequence shown here is derived from an EMBL/GenBank/DDBJ whole genome shotgun (WGS) entry which is preliminary data.</text>
</comment>
<evidence type="ECO:0000313" key="7">
    <source>
        <dbReference type="EMBL" id="MEU8137373.1"/>
    </source>
</evidence>
<dbReference type="InterPro" id="IPR016166">
    <property type="entry name" value="FAD-bd_PCMH"/>
</dbReference>
<comment type="similarity">
    <text evidence="2">Belongs to the oxygen-dependent FAD-linked oxidoreductase family.</text>
</comment>
<dbReference type="EMBL" id="JBEZFP010000086">
    <property type="protein sequence ID" value="MEU8137373.1"/>
    <property type="molecule type" value="Genomic_DNA"/>
</dbReference>
<evidence type="ECO:0000256" key="3">
    <source>
        <dbReference type="ARBA" id="ARBA00022630"/>
    </source>
</evidence>
<evidence type="ECO:0000256" key="5">
    <source>
        <dbReference type="ARBA" id="ARBA00023002"/>
    </source>
</evidence>
<dbReference type="SUPFAM" id="SSF56176">
    <property type="entry name" value="FAD-binding/transporter-associated domain-like"/>
    <property type="match status" value="1"/>
</dbReference>
<proteinExistence type="inferred from homology"/>
<keyword evidence="4" id="KW-0274">FAD</keyword>
<name>A0ABV3DNN9_9ACTN</name>
<feature type="domain" description="FAD-binding PCMH-type" evidence="6">
    <location>
        <begin position="83"/>
        <end position="250"/>
    </location>
</feature>
<dbReference type="InterPro" id="IPR050416">
    <property type="entry name" value="FAD-linked_Oxidoreductase"/>
</dbReference>
<dbReference type="InterPro" id="IPR006094">
    <property type="entry name" value="Oxid_FAD_bind_N"/>
</dbReference>
<evidence type="ECO:0000313" key="8">
    <source>
        <dbReference type="Proteomes" id="UP001551482"/>
    </source>
</evidence>
<dbReference type="PANTHER" id="PTHR42973">
    <property type="entry name" value="BINDING OXIDOREDUCTASE, PUTATIVE (AFU_ORTHOLOGUE AFUA_1G17690)-RELATED"/>
    <property type="match status" value="1"/>
</dbReference>
<evidence type="ECO:0000259" key="6">
    <source>
        <dbReference type="PROSITE" id="PS51387"/>
    </source>
</evidence>
<keyword evidence="5" id="KW-0560">Oxidoreductase</keyword>
<gene>
    <name evidence="7" type="ORF">AB0C36_28150</name>
</gene>
<keyword evidence="8" id="KW-1185">Reference proteome</keyword>
<dbReference type="InterPro" id="IPR036318">
    <property type="entry name" value="FAD-bd_PCMH-like_sf"/>
</dbReference>
<dbReference type="Pfam" id="PF01565">
    <property type="entry name" value="FAD_binding_4"/>
    <property type="match status" value="1"/>
</dbReference>
<keyword evidence="3" id="KW-0285">Flavoprotein</keyword>
<dbReference type="PROSITE" id="PS51387">
    <property type="entry name" value="FAD_PCMH"/>
    <property type="match status" value="1"/>
</dbReference>
<dbReference type="InterPro" id="IPR012951">
    <property type="entry name" value="BBE"/>
</dbReference>
<dbReference type="InterPro" id="IPR006311">
    <property type="entry name" value="TAT_signal"/>
</dbReference>
<dbReference type="PROSITE" id="PS51318">
    <property type="entry name" value="TAT"/>
    <property type="match status" value="1"/>
</dbReference>
<dbReference type="Proteomes" id="UP001551482">
    <property type="component" value="Unassembled WGS sequence"/>
</dbReference>
<protein>
    <submittedName>
        <fullName evidence="7">FAD-binding oxidoreductase</fullName>
    </submittedName>
</protein>
<sequence length="504" mass="53450">MPISRREVLRRGAQAAAVGAATAWAGGRAAAVTAGRPADGRGDVPGPGAWRQLAAELTPGAGLYLPGSDGFGALAVPDNRRYADVLPAGIVACASESDVQAAVRWATAHGVPFTPRSGGHNYAGYSTTRGLLITLRRMNTVAVQGSRLALGGGATNSDVYAARSANLYFPGGRCPGVGVAGLTLGGGLGFNDRKWGLTCDRLRETRVVLADGSLVRAAENENADLFWALRGGAGSNFGINTGFVFDATPVGEQTATVFDLAFDLGSAVTVVDRVQEILDGDRGNDFDVRVGFKNPGDGRDPAVVLLGQRLGTEDRLRELIAPLLELGPSKAFVEQRQFWSAQDYLMEQPGQPSAGASRSLVPTCPLGPRAVEHIVEWVRGWRPGGAGNPGYVTLFAMGGSSAEPAPGDTAYPHRAATYVIDIGTHWTPGTEPETVQDLLAQTHAMHRILRRDLATSAAYVNFPDPDLRDWRHAYYGSNYGRLVEVKRRYDPAGAFRYDQAIGSH</sequence>
<accession>A0ABV3DNN9</accession>
<evidence type="ECO:0000256" key="2">
    <source>
        <dbReference type="ARBA" id="ARBA00005466"/>
    </source>
</evidence>
<dbReference type="RefSeq" id="WP_358359170.1">
    <property type="nucleotide sequence ID" value="NZ_JBEZFP010000086.1"/>
</dbReference>
<comment type="cofactor">
    <cofactor evidence="1">
        <name>FAD</name>
        <dbReference type="ChEBI" id="CHEBI:57692"/>
    </cofactor>
</comment>